<dbReference type="KEGG" id="dax:FDQ92_10330"/>
<dbReference type="PANTHER" id="PTHR30035">
    <property type="entry name" value="LIPOPROTEIN VACJ-RELATED"/>
    <property type="match status" value="1"/>
</dbReference>
<dbReference type="InterPro" id="IPR007428">
    <property type="entry name" value="MlaA"/>
</dbReference>
<evidence type="ECO:0000256" key="1">
    <source>
        <dbReference type="ARBA" id="ARBA00010634"/>
    </source>
</evidence>
<dbReference type="Proteomes" id="UP000298602">
    <property type="component" value="Chromosome"/>
</dbReference>
<dbReference type="AlphaFoldDB" id="A0A4P8L3J3"/>
<protein>
    <submittedName>
        <fullName evidence="3">VacJ family lipoprotein</fullName>
    </submittedName>
</protein>
<keyword evidence="3" id="KW-0449">Lipoprotein</keyword>
<dbReference type="EMBL" id="CP040098">
    <property type="protein sequence ID" value="QCQ22526.1"/>
    <property type="molecule type" value="Genomic_DNA"/>
</dbReference>
<comment type="similarity">
    <text evidence="1">Belongs to the MlaA family.</text>
</comment>
<keyword evidence="4" id="KW-1185">Reference proteome</keyword>
<reference evidence="3 4" key="1">
    <citation type="submission" date="2019-05" db="EMBL/GenBank/DDBJ databases">
        <title>The Complete Genome Sequence of the n-alkane-degrading Desulfoglaeba alkanexedens ALDC reveals multiple alkylsuccinate synthase gene clusters.</title>
        <authorList>
            <person name="Callaghan A.V."/>
            <person name="Davidova I.A."/>
            <person name="Duncan K.E."/>
            <person name="Morris B."/>
            <person name="McInerney M.J."/>
        </authorList>
    </citation>
    <scope>NUCLEOTIDE SEQUENCE [LARGE SCALE GENOMIC DNA]</scope>
    <source>
        <strain evidence="3 4">ALDC</strain>
    </source>
</reference>
<name>A0A4P8L3J3_9BACT</name>
<dbReference type="RefSeq" id="WP_137424770.1">
    <property type="nucleotide sequence ID" value="NZ_CP040098.1"/>
</dbReference>
<evidence type="ECO:0000256" key="2">
    <source>
        <dbReference type="ARBA" id="ARBA00022729"/>
    </source>
</evidence>
<accession>A0A4P8L3J3</accession>
<dbReference type="GO" id="GO:0120010">
    <property type="term" value="P:intermembrane phospholipid transfer"/>
    <property type="evidence" value="ECO:0007669"/>
    <property type="project" value="TreeGrafter"/>
</dbReference>
<evidence type="ECO:0000313" key="3">
    <source>
        <dbReference type="EMBL" id="QCQ22526.1"/>
    </source>
</evidence>
<dbReference type="PRINTS" id="PR01805">
    <property type="entry name" value="VACJLIPOPROT"/>
</dbReference>
<reference evidence="3 4" key="2">
    <citation type="submission" date="2019-05" db="EMBL/GenBank/DDBJ databases">
        <authorList>
            <person name="Suflita J.M."/>
            <person name="Marks C.R."/>
        </authorList>
    </citation>
    <scope>NUCLEOTIDE SEQUENCE [LARGE SCALE GENOMIC DNA]</scope>
    <source>
        <strain evidence="3 4">ALDC</strain>
    </source>
</reference>
<sequence>MAEALADKGKTLKRLCMTLVLSSVFLLSWHAPQASLQGFFSPARAWAQSGGDFSDEDFLDPFAEETEEGGIRDPLEPLNRAFFQFNDRLYFWVLKPTATVYGAFIPEGVRVALRRAFENILMPVRFVNNLLQGKVDRAGVEVARFALNSTLGAGGLFDPAAWEFGIKAHDEDLGQTLGVYGIGHGIYIHWPIFGPSSIRDTIGTVGDCFLDPVFYLTPGIAESIAVVSADRVNRASLRIGEYEDFKKSALDPYVAMRNAYFQYRSEQVKK</sequence>
<dbReference type="Pfam" id="PF04333">
    <property type="entry name" value="MlaA"/>
    <property type="match status" value="1"/>
</dbReference>
<dbReference type="GO" id="GO:0016020">
    <property type="term" value="C:membrane"/>
    <property type="evidence" value="ECO:0007669"/>
    <property type="project" value="InterPro"/>
</dbReference>
<evidence type="ECO:0000313" key="4">
    <source>
        <dbReference type="Proteomes" id="UP000298602"/>
    </source>
</evidence>
<gene>
    <name evidence="3" type="ORF">FDQ92_10330</name>
</gene>
<organism evidence="3 4">
    <name type="scientific">Desulfoglaeba alkanexedens ALDC</name>
    <dbReference type="NCBI Taxonomy" id="980445"/>
    <lineage>
        <taxon>Bacteria</taxon>
        <taxon>Pseudomonadati</taxon>
        <taxon>Thermodesulfobacteriota</taxon>
        <taxon>Syntrophobacteria</taxon>
        <taxon>Syntrophobacterales</taxon>
        <taxon>Syntrophobacteraceae</taxon>
        <taxon>Desulfoglaeba</taxon>
    </lineage>
</organism>
<proteinExistence type="inferred from homology"/>
<dbReference type="PANTHER" id="PTHR30035:SF3">
    <property type="entry name" value="INTERMEMBRANE PHOSPHOLIPID TRANSPORT SYSTEM LIPOPROTEIN MLAA"/>
    <property type="match status" value="1"/>
</dbReference>
<dbReference type="OrthoDB" id="9785326at2"/>
<keyword evidence="2" id="KW-0732">Signal</keyword>